<dbReference type="AlphaFoldDB" id="A0A544YA26"/>
<evidence type="ECO:0000313" key="1">
    <source>
        <dbReference type="EMBL" id="TQS13598.1"/>
    </source>
</evidence>
<dbReference type="Gene3D" id="1.25.40.10">
    <property type="entry name" value="Tetratricopeptide repeat domain"/>
    <property type="match status" value="1"/>
</dbReference>
<comment type="caution">
    <text evidence="1">The sequence shown here is derived from an EMBL/GenBank/DDBJ whole genome shotgun (WGS) entry which is preliminary data.</text>
</comment>
<dbReference type="EMBL" id="VIRM01000064">
    <property type="protein sequence ID" value="TQS13598.1"/>
    <property type="molecule type" value="Genomic_DNA"/>
</dbReference>
<dbReference type="InterPro" id="IPR027417">
    <property type="entry name" value="P-loop_NTPase"/>
</dbReference>
<reference evidence="1 2" key="1">
    <citation type="submission" date="2019-07" db="EMBL/GenBank/DDBJ databases">
        <title>Microbispora hainanensis DSM 45428.</title>
        <authorList>
            <person name="Thawai C."/>
        </authorList>
    </citation>
    <scope>NUCLEOTIDE SEQUENCE [LARGE SCALE GENOMIC DNA]</scope>
    <source>
        <strain evidence="1 2">DSM 45428</strain>
    </source>
</reference>
<gene>
    <name evidence="1" type="ORF">FLX08_35080</name>
</gene>
<proteinExistence type="predicted"/>
<accession>A0A544YA26</accession>
<dbReference type="SUPFAM" id="SSF52540">
    <property type="entry name" value="P-loop containing nucleoside triphosphate hydrolases"/>
    <property type="match status" value="1"/>
</dbReference>
<dbReference type="RefSeq" id="WP_142624570.1">
    <property type="nucleotide sequence ID" value="NZ_VIRM01000064.1"/>
</dbReference>
<dbReference type="Proteomes" id="UP000316541">
    <property type="component" value="Unassembled WGS sequence"/>
</dbReference>
<protein>
    <submittedName>
        <fullName evidence="1">Aminoglycoside phosphotransferase family protein</fullName>
    </submittedName>
</protein>
<dbReference type="SUPFAM" id="SSF48452">
    <property type="entry name" value="TPR-like"/>
    <property type="match status" value="1"/>
</dbReference>
<evidence type="ECO:0000313" key="2">
    <source>
        <dbReference type="Proteomes" id="UP000316541"/>
    </source>
</evidence>
<name>A0A544YA26_9ACTN</name>
<dbReference type="InterPro" id="IPR011990">
    <property type="entry name" value="TPR-like_helical_dom_sf"/>
</dbReference>
<sequence length="801" mass="87634">MALEPRFRRVAALHRRFVNREGPQAVFDEELANAGHGPRVLNITGVGGIGKSRLLRELAQRAHASCLVATLDLQVPSHRHQEDALAVLRMQLGRQGVRFDRYDIAYAVLWQRLHPHLGLTRQELPFVEASEVLTEVLDTAAGVPVFATAVGLVKLLERGAGARKRRRHLRTDETLAQLDQLPGADMVDAVTYLFAEDLRTGLKDEPYVILIDAYDALGNASSDVWLRDLVVQLDRGLVVIASREPLPWRQYDPERAGIIRQLPLEGLAMDARMELLADGGIIDPQVCEVIAQASVGVPFYLHLAVDGQGSGRVVSQDEIMQRFLQHVGADERRYLELLSIARTFDFELFTHLAQAFHLPAGRLAWERLSSYSFVYPAAESRFQLHQLMANVLCVRLSQAVARDAHRVLHGLWNERVRDGQATTALREAAYHGLRAGVLCSDHLLDYADRITALGGSQGVAGLVADVLEHLDQAGPDASMDQTARCLAGEAAVLLGDAEKINNLTPDGSWSLQSRAGSRLAVVAGHGRRISGQTAQALKIYSSVWQGRSGPERHPAGLWSADLHMAQGRFRTAAELVGQVDAECPPDAHILRGDLARLLHLAARFSYDFEPAETHLRQAESYYQQADTIIGTALIKTNWAELLAWTDPLSAIQVVGEAIEANTDLGALHEVGKAYTALGHAQLALGRLDEAATSIDQACRALEKAGYRSGRARAELVRAVLHARYGQAEQAVASARWAVAELVAVEVYPTLLILAEHLLDILGHASLAVSRAAQDARELIEAPDGLDALETRINDHVRGLLA</sequence>
<dbReference type="GO" id="GO:0016740">
    <property type="term" value="F:transferase activity"/>
    <property type="evidence" value="ECO:0007669"/>
    <property type="project" value="UniProtKB-KW"/>
</dbReference>
<organism evidence="1 2">
    <name type="scientific">Microbispora hainanensis</name>
    <dbReference type="NCBI Taxonomy" id="568844"/>
    <lineage>
        <taxon>Bacteria</taxon>
        <taxon>Bacillati</taxon>
        <taxon>Actinomycetota</taxon>
        <taxon>Actinomycetes</taxon>
        <taxon>Streptosporangiales</taxon>
        <taxon>Streptosporangiaceae</taxon>
        <taxon>Microbispora</taxon>
    </lineage>
</organism>
<keyword evidence="1" id="KW-0808">Transferase</keyword>
<dbReference type="Gene3D" id="3.40.50.300">
    <property type="entry name" value="P-loop containing nucleotide triphosphate hydrolases"/>
    <property type="match status" value="1"/>
</dbReference>